<dbReference type="SUPFAM" id="SSF51713">
    <property type="entry name" value="tRNA-guanine transglycosylase"/>
    <property type="match status" value="1"/>
</dbReference>
<dbReference type="Gene3D" id="3.20.20.105">
    <property type="entry name" value="Queuine tRNA-ribosyltransferase-like"/>
    <property type="match status" value="1"/>
</dbReference>
<name>A0A0F9ZJW4_9BACT</name>
<evidence type="ECO:0000313" key="6">
    <source>
        <dbReference type="Proteomes" id="UP000034302"/>
    </source>
</evidence>
<evidence type="ECO:0000256" key="1">
    <source>
        <dbReference type="ARBA" id="ARBA00022676"/>
    </source>
</evidence>
<comment type="caution">
    <text evidence="5">The sequence shown here is derived from an EMBL/GenBank/DDBJ whole genome shotgun (WGS) entry which is preliminary data.</text>
</comment>
<evidence type="ECO:0000259" key="4">
    <source>
        <dbReference type="Pfam" id="PF01702"/>
    </source>
</evidence>
<evidence type="ECO:0000313" key="5">
    <source>
        <dbReference type="EMBL" id="KKP44533.1"/>
    </source>
</evidence>
<dbReference type="PANTHER" id="PTHR46499">
    <property type="entry name" value="QUEUINE TRNA-RIBOSYLTRANSFERASE"/>
    <property type="match status" value="1"/>
</dbReference>
<reference evidence="5 6" key="1">
    <citation type="journal article" date="2015" name="Nature">
        <title>rRNA introns, odd ribosomes, and small enigmatic genomes across a large radiation of phyla.</title>
        <authorList>
            <person name="Brown C.T."/>
            <person name="Hug L.A."/>
            <person name="Thomas B.C."/>
            <person name="Sharon I."/>
            <person name="Castelle C.J."/>
            <person name="Singh A."/>
            <person name="Wilkins M.J."/>
            <person name="Williams K.H."/>
            <person name="Banfield J.F."/>
        </authorList>
    </citation>
    <scope>NUCLEOTIDE SEQUENCE [LARGE SCALE GENOMIC DNA]</scope>
</reference>
<accession>A0A0F9ZJW4</accession>
<dbReference type="Proteomes" id="UP000034302">
    <property type="component" value="Unassembled WGS sequence"/>
</dbReference>
<protein>
    <submittedName>
        <fullName evidence="5">Queuine tRNA-ribosyltransferase, queuine tRNA-ribosyltransferase</fullName>
        <ecNumber evidence="5">2.4.2.29</ecNumber>
    </submittedName>
</protein>
<gene>
    <name evidence="5" type="ORF">UR34_C0002G0036</name>
</gene>
<keyword evidence="3" id="KW-0819">tRNA processing</keyword>
<dbReference type="PATRIC" id="fig|1619089.3.peg.137"/>
<proteinExistence type="predicted"/>
<dbReference type="PANTHER" id="PTHR46499:SF1">
    <property type="entry name" value="QUEUINE TRNA-RIBOSYLTRANSFERASE"/>
    <property type="match status" value="1"/>
</dbReference>
<dbReference type="NCBIfam" id="TIGR00430">
    <property type="entry name" value="Q_tRNA_tgt"/>
    <property type="match status" value="1"/>
</dbReference>
<evidence type="ECO:0000256" key="2">
    <source>
        <dbReference type="ARBA" id="ARBA00022679"/>
    </source>
</evidence>
<dbReference type="EC" id="2.4.2.29" evidence="5"/>
<dbReference type="GO" id="GO:0002099">
    <property type="term" value="P:tRNA wobble guanine modification"/>
    <property type="evidence" value="ECO:0007669"/>
    <property type="project" value="TreeGrafter"/>
</dbReference>
<dbReference type="GO" id="GO:0008479">
    <property type="term" value="F:tRNA-guanosine(34) queuine transglycosylase activity"/>
    <property type="evidence" value="ECO:0007669"/>
    <property type="project" value="InterPro"/>
</dbReference>
<dbReference type="EMBL" id="LBOV01000002">
    <property type="protein sequence ID" value="KKP44533.1"/>
    <property type="molecule type" value="Genomic_DNA"/>
</dbReference>
<keyword evidence="1 5" id="KW-0328">Glycosyltransferase</keyword>
<dbReference type="GO" id="GO:0005737">
    <property type="term" value="C:cytoplasm"/>
    <property type="evidence" value="ECO:0007669"/>
    <property type="project" value="TreeGrafter"/>
</dbReference>
<dbReference type="AlphaFoldDB" id="A0A0F9ZJW4"/>
<dbReference type="InterPro" id="IPR002616">
    <property type="entry name" value="tRNA_ribo_trans-like"/>
</dbReference>
<sequence>MNLDILKEKYFFMPDATRGAVRYLTTKQLKETGTEALVTNTLHLLIHPGPDIIQKLGGIKGMMGWDGIVFTDSGGFQVFSLIHSKKWKGKVHENGATFKSPREGNTYELTPESSIDIQMKIGSDVLVTLDDCRDTNLSRKEAEQSVERTLKWAQRCKTHFEKEYGGTAKTGKLLTSVVQGANFPELRAMCAKELVNIGFDGYNFGGYVIDSEGKLVEEEMSAVIENIPKDTIRYAMGVGKPEDILKAAEIGFNLFDTVLVTRNARHGTLYTAEGVVHIKNSDMALDIRPVDSNCNCECCINYSRAYIHHMMKNYEATALTLSTIHNLTYYQSLIKDLNSNL</sequence>
<dbReference type="InterPro" id="IPR050076">
    <property type="entry name" value="ArchSynthase1/Queuine_TRR"/>
</dbReference>
<feature type="domain" description="tRNA-guanine(15) transglycosylase-like" evidence="4">
    <location>
        <begin position="11"/>
        <end position="336"/>
    </location>
</feature>
<evidence type="ECO:0000256" key="3">
    <source>
        <dbReference type="ARBA" id="ARBA00022694"/>
    </source>
</evidence>
<dbReference type="InterPro" id="IPR004803">
    <property type="entry name" value="TGT"/>
</dbReference>
<keyword evidence="2 5" id="KW-0808">Transferase</keyword>
<organism evidence="5 6">
    <name type="scientific">candidate division WS6 bacterium GW2011_GWC1_33_20</name>
    <dbReference type="NCBI Taxonomy" id="1619089"/>
    <lineage>
        <taxon>Bacteria</taxon>
        <taxon>Candidatus Dojkabacteria</taxon>
    </lineage>
</organism>
<dbReference type="Pfam" id="PF01702">
    <property type="entry name" value="TGT"/>
    <property type="match status" value="1"/>
</dbReference>
<dbReference type="InterPro" id="IPR036511">
    <property type="entry name" value="TGT-like_sf"/>
</dbReference>
<dbReference type="NCBIfam" id="TIGR00449">
    <property type="entry name" value="tgt_general"/>
    <property type="match status" value="1"/>
</dbReference>